<evidence type="ECO:0000313" key="3">
    <source>
        <dbReference type="Proteomes" id="UP000599009"/>
    </source>
</evidence>
<keyword evidence="1" id="KW-0472">Membrane</keyword>
<proteinExistence type="predicted"/>
<keyword evidence="1" id="KW-0812">Transmembrane</keyword>
<keyword evidence="3" id="KW-1185">Reference proteome</keyword>
<dbReference type="RefSeq" id="WP_132986529.1">
    <property type="nucleotide sequence ID" value="NZ_BMME01000001.1"/>
</dbReference>
<sequence length="201" mass="21292">MNAAHRDHRDATTAGGGPLALVPASARTGAWLFALVVALPLLLIGIVELSGGGGAAEAGASVAWRAAAGVAGFCLLLWGALAALVRRHRLRFDAGGIEVATTFYNRQFRLAELGLDAARVVNLDERPEFRPMLRTNGLAVPGFRSGWYRLRNGHRALVASAGGRHLLWIPTAAGHDLLLQPRDPQALLERLRAMAAAAASR</sequence>
<dbReference type="EMBL" id="BMME01000001">
    <property type="protein sequence ID" value="GGK11852.1"/>
    <property type="molecule type" value="Genomic_DNA"/>
</dbReference>
<evidence type="ECO:0008006" key="4">
    <source>
        <dbReference type="Google" id="ProtNLM"/>
    </source>
</evidence>
<reference evidence="3" key="1">
    <citation type="journal article" date="2019" name="Int. J. Syst. Evol. Microbiol.">
        <title>The Global Catalogue of Microorganisms (GCM) 10K type strain sequencing project: providing services to taxonomists for standard genome sequencing and annotation.</title>
        <authorList>
            <consortium name="The Broad Institute Genomics Platform"/>
            <consortium name="The Broad Institute Genome Sequencing Center for Infectious Disease"/>
            <person name="Wu L."/>
            <person name="Ma J."/>
        </authorList>
    </citation>
    <scope>NUCLEOTIDE SEQUENCE [LARGE SCALE GENOMIC DNA]</scope>
    <source>
        <strain evidence="3">CGMCC 1.8985</strain>
    </source>
</reference>
<name>A0ABQ2EL78_9GAMM</name>
<evidence type="ECO:0000313" key="2">
    <source>
        <dbReference type="EMBL" id="GGK11852.1"/>
    </source>
</evidence>
<accession>A0ABQ2EL78</accession>
<comment type="caution">
    <text evidence="2">The sequence shown here is derived from an EMBL/GenBank/DDBJ whole genome shotgun (WGS) entry which is preliminary data.</text>
</comment>
<feature type="transmembrane region" description="Helical" evidence="1">
    <location>
        <begin position="30"/>
        <end position="50"/>
    </location>
</feature>
<feature type="transmembrane region" description="Helical" evidence="1">
    <location>
        <begin position="62"/>
        <end position="85"/>
    </location>
</feature>
<dbReference type="Proteomes" id="UP000599009">
    <property type="component" value="Unassembled WGS sequence"/>
</dbReference>
<evidence type="ECO:0000256" key="1">
    <source>
        <dbReference type="SAM" id="Phobius"/>
    </source>
</evidence>
<keyword evidence="1" id="KW-1133">Transmembrane helix</keyword>
<organism evidence="2 3">
    <name type="scientific">Luteimonas terricola</name>
    <dbReference type="NCBI Taxonomy" id="645597"/>
    <lineage>
        <taxon>Bacteria</taxon>
        <taxon>Pseudomonadati</taxon>
        <taxon>Pseudomonadota</taxon>
        <taxon>Gammaproteobacteria</taxon>
        <taxon>Lysobacterales</taxon>
        <taxon>Lysobacteraceae</taxon>
        <taxon>Luteimonas</taxon>
    </lineage>
</organism>
<gene>
    <name evidence="2" type="ORF">GCM10011394_21430</name>
</gene>
<protein>
    <recommendedName>
        <fullName evidence="4">Bacterial Pleckstrin homology domain-containing protein</fullName>
    </recommendedName>
</protein>